<name>A0A1D6EJS3_MAIZE</name>
<reference evidence="1" key="1">
    <citation type="submission" date="2015-12" db="EMBL/GenBank/DDBJ databases">
        <title>Update maize B73 reference genome by single molecule sequencing technologies.</title>
        <authorList>
            <consortium name="Maize Genome Sequencing Project"/>
            <person name="Ware D."/>
        </authorList>
    </citation>
    <scope>NUCLEOTIDE SEQUENCE [LARGE SCALE GENOMIC DNA]</scope>
    <source>
        <tissue evidence="1">Seedling</tissue>
    </source>
</reference>
<proteinExistence type="predicted"/>
<dbReference type="InParanoid" id="A0A1D6EJS3"/>
<sequence>MDSGKHQHRSAPSAMSTPVEDERFEVISMGQRKEFGMSFCQGRITILLSQSPLDIWESLAATYIALEAADDEGVGLCDRLLQADHRVMELESKVVGLHEGVDEVVAFVRAQGADRGE</sequence>
<dbReference type="AlphaFoldDB" id="A0A1D6EJS3"/>
<protein>
    <submittedName>
        <fullName evidence="1">Uncharacterized protein</fullName>
    </submittedName>
</protein>
<gene>
    <name evidence="1" type="ORF">ZEAMMB73_Zm00001d005097</name>
</gene>
<evidence type="ECO:0000313" key="1">
    <source>
        <dbReference type="EMBL" id="ONM20245.1"/>
    </source>
</evidence>
<dbReference type="EMBL" id="CM007648">
    <property type="protein sequence ID" value="ONM20245.1"/>
    <property type="molecule type" value="Genomic_DNA"/>
</dbReference>
<dbReference type="SMR" id="A0A1D6EJS3"/>
<organism evidence="1">
    <name type="scientific">Zea mays</name>
    <name type="common">Maize</name>
    <dbReference type="NCBI Taxonomy" id="4577"/>
    <lineage>
        <taxon>Eukaryota</taxon>
        <taxon>Viridiplantae</taxon>
        <taxon>Streptophyta</taxon>
        <taxon>Embryophyta</taxon>
        <taxon>Tracheophyta</taxon>
        <taxon>Spermatophyta</taxon>
        <taxon>Magnoliopsida</taxon>
        <taxon>Liliopsida</taxon>
        <taxon>Poales</taxon>
        <taxon>Poaceae</taxon>
        <taxon>PACMAD clade</taxon>
        <taxon>Panicoideae</taxon>
        <taxon>Andropogonodae</taxon>
        <taxon>Andropogoneae</taxon>
        <taxon>Tripsacinae</taxon>
        <taxon>Zea</taxon>
    </lineage>
</organism>
<accession>A0A1D6EJS3</accession>